<organism evidence="5">
    <name type="scientific">mine drainage metagenome</name>
    <dbReference type="NCBI Taxonomy" id="410659"/>
    <lineage>
        <taxon>unclassified sequences</taxon>
        <taxon>metagenomes</taxon>
        <taxon>ecological metagenomes</taxon>
    </lineage>
</organism>
<evidence type="ECO:0000256" key="3">
    <source>
        <dbReference type="ARBA" id="ARBA00023163"/>
    </source>
</evidence>
<dbReference type="SUPFAM" id="SSF46785">
    <property type="entry name" value="Winged helix' DNA-binding domain"/>
    <property type="match status" value="1"/>
</dbReference>
<evidence type="ECO:0000256" key="2">
    <source>
        <dbReference type="ARBA" id="ARBA00023125"/>
    </source>
</evidence>
<dbReference type="EMBL" id="MLJW01000602">
    <property type="protein sequence ID" value="OIQ84640.1"/>
    <property type="molecule type" value="Genomic_DNA"/>
</dbReference>
<reference evidence="5" key="1">
    <citation type="submission" date="2016-10" db="EMBL/GenBank/DDBJ databases">
        <title>Sequence of Gallionella enrichment culture.</title>
        <authorList>
            <person name="Poehlein A."/>
            <person name="Muehling M."/>
            <person name="Daniel R."/>
        </authorList>
    </citation>
    <scope>NUCLEOTIDE SEQUENCE</scope>
</reference>
<gene>
    <name evidence="5" type="primary">smtB_2</name>
    <name evidence="5" type="ORF">GALL_335310</name>
</gene>
<dbReference type="NCBIfam" id="NF033788">
    <property type="entry name" value="HTH_metalloreg"/>
    <property type="match status" value="1"/>
</dbReference>
<keyword evidence="2" id="KW-0238">DNA-binding</keyword>
<feature type="domain" description="HTH arsR-type" evidence="4">
    <location>
        <begin position="22"/>
        <end position="116"/>
    </location>
</feature>
<dbReference type="PRINTS" id="PR00778">
    <property type="entry name" value="HTHARSR"/>
</dbReference>
<dbReference type="GO" id="GO:0003677">
    <property type="term" value="F:DNA binding"/>
    <property type="evidence" value="ECO:0007669"/>
    <property type="project" value="UniProtKB-KW"/>
</dbReference>
<dbReference type="Pfam" id="PF01022">
    <property type="entry name" value="HTH_5"/>
    <property type="match status" value="1"/>
</dbReference>
<dbReference type="InterPro" id="IPR036388">
    <property type="entry name" value="WH-like_DNA-bd_sf"/>
</dbReference>
<keyword evidence="1" id="KW-0805">Transcription regulation</keyword>
<dbReference type="PANTHER" id="PTHR43132">
    <property type="entry name" value="ARSENICAL RESISTANCE OPERON REPRESSOR ARSR-RELATED"/>
    <property type="match status" value="1"/>
</dbReference>
<dbReference type="InterPro" id="IPR001845">
    <property type="entry name" value="HTH_ArsR_DNA-bd_dom"/>
</dbReference>
<name>A0A1J5QMK9_9ZZZZ</name>
<dbReference type="Gene3D" id="1.10.10.10">
    <property type="entry name" value="Winged helix-like DNA-binding domain superfamily/Winged helix DNA-binding domain"/>
    <property type="match status" value="1"/>
</dbReference>
<dbReference type="SMART" id="SM00418">
    <property type="entry name" value="HTH_ARSR"/>
    <property type="match status" value="1"/>
</dbReference>
<accession>A0A1J5QMK9</accession>
<sequence>MSSSRRPSSSQALIDAHCAPASVSRVFASAAELFGVLSTPLRLRILNTICTQERGVNDIVELVHSTQPNVSQHLKVLYLAGIVTKRREGNQIYYRVHNEKAMQLCRTVCTQIAIDMADERAATELSERSVERSSA</sequence>
<dbReference type="GO" id="GO:0003700">
    <property type="term" value="F:DNA-binding transcription factor activity"/>
    <property type="evidence" value="ECO:0007669"/>
    <property type="project" value="InterPro"/>
</dbReference>
<dbReference type="PROSITE" id="PS50987">
    <property type="entry name" value="HTH_ARSR_2"/>
    <property type="match status" value="1"/>
</dbReference>
<evidence type="ECO:0000259" key="4">
    <source>
        <dbReference type="PROSITE" id="PS50987"/>
    </source>
</evidence>
<comment type="caution">
    <text evidence="5">The sequence shown here is derived from an EMBL/GenBank/DDBJ whole genome shotgun (WGS) entry which is preliminary data.</text>
</comment>
<evidence type="ECO:0000256" key="1">
    <source>
        <dbReference type="ARBA" id="ARBA00023015"/>
    </source>
</evidence>
<proteinExistence type="predicted"/>
<keyword evidence="3" id="KW-0804">Transcription</keyword>
<dbReference type="AlphaFoldDB" id="A0A1J5QMK9"/>
<dbReference type="InterPro" id="IPR051011">
    <property type="entry name" value="Metal_resp_trans_reg"/>
</dbReference>
<dbReference type="CDD" id="cd00090">
    <property type="entry name" value="HTH_ARSR"/>
    <property type="match status" value="1"/>
</dbReference>
<protein>
    <submittedName>
        <fullName evidence="5">HTH-type transcriptional repressor SmtB</fullName>
    </submittedName>
</protein>
<dbReference type="InterPro" id="IPR011991">
    <property type="entry name" value="ArsR-like_HTH"/>
</dbReference>
<evidence type="ECO:0000313" key="5">
    <source>
        <dbReference type="EMBL" id="OIQ84640.1"/>
    </source>
</evidence>
<dbReference type="InterPro" id="IPR036390">
    <property type="entry name" value="WH_DNA-bd_sf"/>
</dbReference>
<dbReference type="PANTHER" id="PTHR43132:SF2">
    <property type="entry name" value="ARSENICAL RESISTANCE OPERON REPRESSOR ARSR-RELATED"/>
    <property type="match status" value="1"/>
</dbReference>